<sequence>MRAIVTVLGLSLLLAGCVTGGSGSSIDGNWSSDDGVFIANFNNGAFTSRLTGTGETVVADGRYARSPDGITLSWTSIAANESRAAKCVFVTTRQLSCAPSVGQPFTMTRVR</sequence>
<keyword evidence="5" id="KW-0998">Cell outer membrane</keyword>
<feature type="chain" id="PRO_5032951371" evidence="8">
    <location>
        <begin position="21"/>
        <end position="111"/>
    </location>
</feature>
<reference evidence="9 10" key="1">
    <citation type="submission" date="2018-05" db="EMBL/GenBank/DDBJ databases">
        <title>Acuticoccus sediminis sp. nov., isolated from deep-sea sediment of Indian Ocean.</title>
        <authorList>
            <person name="Liu X."/>
            <person name="Lai Q."/>
            <person name="Du Y."/>
            <person name="Sun F."/>
            <person name="Zhang X."/>
            <person name="Wang S."/>
            <person name="Shao Z."/>
        </authorList>
    </citation>
    <scope>NUCLEOTIDE SEQUENCE [LARGE SCALE GENOMIC DNA]</scope>
    <source>
        <strain evidence="9 10">PTG4-2</strain>
    </source>
</reference>
<evidence type="ECO:0000256" key="5">
    <source>
        <dbReference type="ARBA" id="ARBA00023237"/>
    </source>
</evidence>
<comment type="subcellular location">
    <subcellularLocation>
        <location evidence="1">Cell outer membrane</location>
        <topology evidence="1">Lipid-anchor</topology>
    </subcellularLocation>
</comment>
<dbReference type="OrthoDB" id="7889062at2"/>
<evidence type="ECO:0000256" key="6">
    <source>
        <dbReference type="ARBA" id="ARBA00023288"/>
    </source>
</evidence>
<keyword evidence="10" id="KW-1185">Reference proteome</keyword>
<dbReference type="InterPro" id="IPR049857">
    <property type="entry name" value="Omp10-like"/>
</dbReference>
<dbReference type="Proteomes" id="UP000249590">
    <property type="component" value="Unassembled WGS sequence"/>
</dbReference>
<evidence type="ECO:0000256" key="4">
    <source>
        <dbReference type="ARBA" id="ARBA00023139"/>
    </source>
</evidence>
<evidence type="ECO:0000256" key="8">
    <source>
        <dbReference type="SAM" id="SignalP"/>
    </source>
</evidence>
<dbReference type="EMBL" id="QHHQ01000006">
    <property type="protein sequence ID" value="RAH98754.1"/>
    <property type="molecule type" value="Genomic_DNA"/>
</dbReference>
<keyword evidence="4" id="KW-0564">Palmitate</keyword>
<gene>
    <name evidence="9" type="ORF">DLJ53_24240</name>
</gene>
<name>A0A8B2NLR2_9HYPH</name>
<evidence type="ECO:0000256" key="1">
    <source>
        <dbReference type="ARBA" id="ARBA00004459"/>
    </source>
</evidence>
<evidence type="ECO:0000313" key="9">
    <source>
        <dbReference type="EMBL" id="RAH98754.1"/>
    </source>
</evidence>
<dbReference type="PROSITE" id="PS51257">
    <property type="entry name" value="PROKAR_LIPOPROTEIN"/>
    <property type="match status" value="1"/>
</dbReference>
<proteinExistence type="inferred from homology"/>
<evidence type="ECO:0000256" key="2">
    <source>
        <dbReference type="ARBA" id="ARBA00022729"/>
    </source>
</evidence>
<dbReference type="RefSeq" id="WP_111350080.1">
    <property type="nucleotide sequence ID" value="NZ_JAIWKD010000010.1"/>
</dbReference>
<protein>
    <submittedName>
        <fullName evidence="9">Uncharacterized protein</fullName>
    </submittedName>
</protein>
<dbReference type="Pfam" id="PF26368">
    <property type="entry name" value="OMP10"/>
    <property type="match status" value="1"/>
</dbReference>
<comment type="caution">
    <text evidence="9">The sequence shown here is derived from an EMBL/GenBank/DDBJ whole genome shotgun (WGS) entry which is preliminary data.</text>
</comment>
<feature type="signal peptide" evidence="8">
    <location>
        <begin position="1"/>
        <end position="20"/>
    </location>
</feature>
<dbReference type="AlphaFoldDB" id="A0A8B2NLR2"/>
<organism evidence="9 10">
    <name type="scientific">Acuticoccus sediminis</name>
    <dbReference type="NCBI Taxonomy" id="2184697"/>
    <lineage>
        <taxon>Bacteria</taxon>
        <taxon>Pseudomonadati</taxon>
        <taxon>Pseudomonadota</taxon>
        <taxon>Alphaproteobacteria</taxon>
        <taxon>Hyphomicrobiales</taxon>
        <taxon>Amorphaceae</taxon>
        <taxon>Acuticoccus</taxon>
    </lineage>
</organism>
<comment type="similarity">
    <text evidence="7">Belongs to the rhizobiaceae omp10 lipoprotein family.</text>
</comment>
<evidence type="ECO:0000256" key="3">
    <source>
        <dbReference type="ARBA" id="ARBA00023136"/>
    </source>
</evidence>
<accession>A0A8B2NLR2</accession>
<evidence type="ECO:0000313" key="10">
    <source>
        <dbReference type="Proteomes" id="UP000249590"/>
    </source>
</evidence>
<keyword evidence="6" id="KW-0449">Lipoprotein</keyword>
<evidence type="ECO:0000256" key="7">
    <source>
        <dbReference type="ARBA" id="ARBA00044505"/>
    </source>
</evidence>
<keyword evidence="3" id="KW-0472">Membrane</keyword>
<keyword evidence="2 8" id="KW-0732">Signal</keyword>